<accession>A0A972W0J0</accession>
<evidence type="ECO:0000256" key="5">
    <source>
        <dbReference type="ARBA" id="ARBA00072139"/>
    </source>
</evidence>
<dbReference type="InterPro" id="IPR052737">
    <property type="entry name" value="Omega-amidase_YafV"/>
</dbReference>
<dbReference type="SUPFAM" id="SSF56317">
    <property type="entry name" value="Carbon-nitrogen hydrolase"/>
    <property type="match status" value="1"/>
</dbReference>
<dbReference type="InterPro" id="IPR036526">
    <property type="entry name" value="C-N_Hydrolase_sf"/>
</dbReference>
<comment type="catalytic activity">
    <reaction evidence="4">
        <text>a monoamide of a dicarboxylate + H2O = a dicarboxylate + NH4(+)</text>
        <dbReference type="Rhea" id="RHEA:11716"/>
        <dbReference type="ChEBI" id="CHEBI:15377"/>
        <dbReference type="ChEBI" id="CHEBI:28938"/>
        <dbReference type="ChEBI" id="CHEBI:28965"/>
        <dbReference type="ChEBI" id="CHEBI:77450"/>
        <dbReference type="EC" id="3.5.1.3"/>
    </reaction>
</comment>
<dbReference type="InterPro" id="IPR003010">
    <property type="entry name" value="C-N_Hydrolase"/>
</dbReference>
<evidence type="ECO:0000259" key="6">
    <source>
        <dbReference type="PROSITE" id="PS50263"/>
    </source>
</evidence>
<dbReference type="EMBL" id="JABMOJ010000455">
    <property type="protein sequence ID" value="NQV66082.1"/>
    <property type="molecule type" value="Genomic_DNA"/>
</dbReference>
<protein>
    <recommendedName>
        <fullName evidence="5">Omega-amidase YafV</fullName>
        <ecNumber evidence="3">3.5.1.3</ecNumber>
    </recommendedName>
</protein>
<evidence type="ECO:0000256" key="2">
    <source>
        <dbReference type="ARBA" id="ARBA00022801"/>
    </source>
</evidence>
<evidence type="ECO:0000256" key="1">
    <source>
        <dbReference type="ARBA" id="ARBA00010613"/>
    </source>
</evidence>
<comment type="similarity">
    <text evidence="1">Belongs to the carbon-nitrogen hydrolase superfamily. NIT1/NIT2 family.</text>
</comment>
<dbReference type="NCBIfam" id="NF007757">
    <property type="entry name" value="PRK10438.1"/>
    <property type="match status" value="1"/>
</dbReference>
<dbReference type="GO" id="GO:0050152">
    <property type="term" value="F:omega-amidase activity"/>
    <property type="evidence" value="ECO:0007669"/>
    <property type="project" value="UniProtKB-EC"/>
</dbReference>
<name>A0A972W0J0_9GAMM</name>
<organism evidence="7 8">
    <name type="scientific">SAR86 cluster bacterium</name>
    <dbReference type="NCBI Taxonomy" id="2030880"/>
    <lineage>
        <taxon>Bacteria</taxon>
        <taxon>Pseudomonadati</taxon>
        <taxon>Pseudomonadota</taxon>
        <taxon>Gammaproteobacteria</taxon>
        <taxon>SAR86 cluster</taxon>
    </lineage>
</organism>
<evidence type="ECO:0000256" key="3">
    <source>
        <dbReference type="ARBA" id="ARBA00039118"/>
    </source>
</evidence>
<dbReference type="PANTHER" id="PTHR47799">
    <property type="entry name" value="OMEGA-AMIDASE YAFV"/>
    <property type="match status" value="1"/>
</dbReference>
<feature type="domain" description="CN hydrolase" evidence="6">
    <location>
        <begin position="3"/>
        <end position="237"/>
    </location>
</feature>
<dbReference type="FunFam" id="3.60.110.10:FF:000004">
    <property type="entry name" value="Carbon-nitrogen hydrolase"/>
    <property type="match status" value="1"/>
</dbReference>
<evidence type="ECO:0000256" key="4">
    <source>
        <dbReference type="ARBA" id="ARBA00052904"/>
    </source>
</evidence>
<dbReference type="CDD" id="cd07575">
    <property type="entry name" value="Xc-1258_like"/>
    <property type="match status" value="1"/>
</dbReference>
<reference evidence="7" key="1">
    <citation type="submission" date="2020-05" db="EMBL/GenBank/DDBJ databases">
        <title>Sulfur intermediates as new biogeochemical hubs in an aquatic model microbial ecosystem.</title>
        <authorList>
            <person name="Vigneron A."/>
        </authorList>
    </citation>
    <scope>NUCLEOTIDE SEQUENCE</scope>
    <source>
        <strain evidence="7">Bin.250</strain>
    </source>
</reference>
<dbReference type="Pfam" id="PF00795">
    <property type="entry name" value="CN_hydrolase"/>
    <property type="match status" value="1"/>
</dbReference>
<sequence>MSLRATLVQSELAWEAPLENCRHFAELLKPLAHHNPVTDLVILPEMFSTGFSMASKKLAESMTGPTVTWLREQASSLNSTLCGSVIIEADGRYYNRFIWMPPNGVVEYYDKKHLFRMSAENENYTAGTARLVVTLNDFRICLQVCYDLRFPVWSRNNGDYDLLLYVANWPAARRQHWRSLLRARAIENLSYVIGVNRVGVDGAGIDYAGDSLAIDFNGLDLTDMGGEKGLASIQLERPALDDYRQRFPAWRDADDFQLV</sequence>
<dbReference type="PROSITE" id="PS50263">
    <property type="entry name" value="CN_HYDROLASE"/>
    <property type="match status" value="1"/>
</dbReference>
<dbReference type="PANTHER" id="PTHR47799:SF1">
    <property type="entry name" value="OMEGA-AMIDASE YAFV"/>
    <property type="match status" value="1"/>
</dbReference>
<dbReference type="AlphaFoldDB" id="A0A972W0J0"/>
<comment type="caution">
    <text evidence="7">The sequence shown here is derived from an EMBL/GenBank/DDBJ whole genome shotgun (WGS) entry which is preliminary data.</text>
</comment>
<dbReference type="Proteomes" id="UP000754644">
    <property type="component" value="Unassembled WGS sequence"/>
</dbReference>
<keyword evidence="2" id="KW-0378">Hydrolase</keyword>
<gene>
    <name evidence="7" type="ORF">HQ497_12035</name>
</gene>
<dbReference type="Gene3D" id="3.60.110.10">
    <property type="entry name" value="Carbon-nitrogen hydrolase"/>
    <property type="match status" value="1"/>
</dbReference>
<evidence type="ECO:0000313" key="7">
    <source>
        <dbReference type="EMBL" id="NQV66082.1"/>
    </source>
</evidence>
<proteinExistence type="inferred from homology"/>
<dbReference type="GO" id="GO:0106008">
    <property type="term" value="F:2-oxoglutaramate amidase activity"/>
    <property type="evidence" value="ECO:0007669"/>
    <property type="project" value="TreeGrafter"/>
</dbReference>
<evidence type="ECO:0000313" key="8">
    <source>
        <dbReference type="Proteomes" id="UP000754644"/>
    </source>
</evidence>
<dbReference type="EC" id="3.5.1.3" evidence="3"/>